<protein>
    <submittedName>
        <fullName evidence="1">Uncharacterized protein</fullName>
    </submittedName>
</protein>
<accession>A0ABX0RD73</accession>
<keyword evidence="2" id="KW-1185">Reference proteome</keyword>
<dbReference type="RefSeq" id="WP_167016494.1">
    <property type="nucleotide sequence ID" value="NZ_VWXF01000007.1"/>
</dbReference>
<evidence type="ECO:0000313" key="2">
    <source>
        <dbReference type="Proteomes" id="UP001515683"/>
    </source>
</evidence>
<organism evidence="1 2">
    <name type="scientific">Candidatus Pantoea multigeneris</name>
    <dbReference type="NCBI Taxonomy" id="2608357"/>
    <lineage>
        <taxon>Bacteria</taxon>
        <taxon>Pseudomonadati</taxon>
        <taxon>Pseudomonadota</taxon>
        <taxon>Gammaproteobacteria</taxon>
        <taxon>Enterobacterales</taxon>
        <taxon>Erwiniaceae</taxon>
        <taxon>Pantoea</taxon>
    </lineage>
</organism>
<proteinExistence type="predicted"/>
<dbReference type="EMBL" id="VWXF01000007">
    <property type="protein sequence ID" value="NIF23301.1"/>
    <property type="molecule type" value="Genomic_DNA"/>
</dbReference>
<comment type="caution">
    <text evidence="1">The sequence shown here is derived from an EMBL/GenBank/DDBJ whole genome shotgun (WGS) entry which is preliminary data.</text>
</comment>
<reference evidence="1 2" key="1">
    <citation type="journal article" date="2019" name="bioRxiv">
        <title>Bacteria contribute to plant secondary compound degradation in a generalist herbivore system.</title>
        <authorList>
            <person name="Francoeur C.B."/>
            <person name="Khadempour L."/>
            <person name="Moreira-Soto R.D."/>
            <person name="Gotting K."/>
            <person name="Book A.J."/>
            <person name="Pinto-Tomas A.A."/>
            <person name="Keefover-Ring K."/>
            <person name="Currie C.R."/>
        </authorList>
    </citation>
    <scope>NUCLEOTIDE SEQUENCE [LARGE SCALE GENOMIC DNA]</scope>
    <source>
        <strain evidence="1">Acro-835</strain>
    </source>
</reference>
<gene>
    <name evidence="1" type="ORF">F3J40_17090</name>
</gene>
<evidence type="ECO:0000313" key="1">
    <source>
        <dbReference type="EMBL" id="NIF23301.1"/>
    </source>
</evidence>
<dbReference type="Proteomes" id="UP001515683">
    <property type="component" value="Unassembled WGS sequence"/>
</dbReference>
<sequence>MTDALIQDDVRFFLSQIHSSWFDSSEECLYFNNNVSFSCREVAVYLDILSIDSLSLTEAHPLVSSLFSLEDDRRKHFYALLSEVIVKGSGVDTLSCDDVVWCGRLGRFYPQINNLITLNDVYHPDKLFLDITYQLYPQEWFYFRLLLDKEVSLPVKIAHFSAIESIVLRKVFTLLLSHVTEISCPHIDENGLVTLS</sequence>
<name>A0ABX0RD73_9GAMM</name>